<evidence type="ECO:0000313" key="2">
    <source>
        <dbReference type="EMBL" id="GEM75781.1"/>
    </source>
</evidence>
<dbReference type="EMBL" id="BJXJ01000016">
    <property type="protein sequence ID" value="GEM75781.1"/>
    <property type="molecule type" value="Genomic_DNA"/>
</dbReference>
<organism evidence="2 3">
    <name type="scientific">Vibrio sagamiensis NBRC 104589</name>
    <dbReference type="NCBI Taxonomy" id="1219064"/>
    <lineage>
        <taxon>Bacteria</taxon>
        <taxon>Pseudomonadati</taxon>
        <taxon>Pseudomonadota</taxon>
        <taxon>Gammaproteobacteria</taxon>
        <taxon>Vibrionales</taxon>
        <taxon>Vibrionaceae</taxon>
        <taxon>Vibrio</taxon>
    </lineage>
</organism>
<evidence type="ECO:0000256" key="1">
    <source>
        <dbReference type="SAM" id="MobiDB-lite"/>
    </source>
</evidence>
<dbReference type="AlphaFoldDB" id="A0A511QEQ2"/>
<gene>
    <name evidence="2" type="ORF">VSA01S_18930</name>
</gene>
<proteinExistence type="predicted"/>
<reference evidence="2 3" key="1">
    <citation type="submission" date="2019-07" db="EMBL/GenBank/DDBJ databases">
        <title>Whole genome shotgun sequence of Vibrio sagamiensis NBRC 104589.</title>
        <authorList>
            <person name="Hosoyama A."/>
            <person name="Uohara A."/>
            <person name="Ohji S."/>
            <person name="Ichikawa N."/>
        </authorList>
    </citation>
    <scope>NUCLEOTIDE SEQUENCE [LARGE SCALE GENOMIC DNA]</scope>
    <source>
        <strain evidence="2 3">NBRC 104589</strain>
    </source>
</reference>
<evidence type="ECO:0000313" key="3">
    <source>
        <dbReference type="Proteomes" id="UP000321922"/>
    </source>
</evidence>
<dbReference type="Proteomes" id="UP000321922">
    <property type="component" value="Unassembled WGS sequence"/>
</dbReference>
<name>A0A511QEQ2_9VIBR</name>
<feature type="region of interest" description="Disordered" evidence="1">
    <location>
        <begin position="1"/>
        <end position="28"/>
    </location>
</feature>
<sequence>MAYLGPIAPSMINPNVERKSPLPNSHGLSKRISMEKAAIAKHRKVNSSAFSLPLKLSSLSAIAAAITPRINGVI</sequence>
<accession>A0A511QEQ2</accession>
<keyword evidence="3" id="KW-1185">Reference proteome</keyword>
<protein>
    <submittedName>
        <fullName evidence="2">Uncharacterized protein</fullName>
    </submittedName>
</protein>
<comment type="caution">
    <text evidence="2">The sequence shown here is derived from an EMBL/GenBank/DDBJ whole genome shotgun (WGS) entry which is preliminary data.</text>
</comment>